<protein>
    <submittedName>
        <fullName evidence="2">Uncharacterized protein</fullName>
    </submittedName>
</protein>
<dbReference type="EMBL" id="JACAZE010000008">
    <property type="protein sequence ID" value="KAF7308528.1"/>
    <property type="molecule type" value="Genomic_DNA"/>
</dbReference>
<name>A0A8H6T069_MYCCL</name>
<dbReference type="AlphaFoldDB" id="A0A8H6T069"/>
<proteinExistence type="predicted"/>
<sequence>MVDPKKKIVELTAEELADLGYLTDKVAPGVRKRVERVLSDPKYLGGTDIFLGFQASRSSWSSARSAGTRARPPPLRLPTPPTSTASDADTLFSRYSSNSLAFTVVTPDLITKYESDFYYNGLSGSPPPLLWRSDLEENPFPAPVRGDRHFSIPVKTAHGVIGTPLNAVWPAVAPAILASLKSRGIKYSAVQPVRFSIVDGDRDEYLGPVVVWIAIPPNSSGAGAVRDATPDILRILTDAQITNVVVEWYQGTIKKLADPPLVAVEYRTSAARSS</sequence>
<organism evidence="2 3">
    <name type="scientific">Mycena chlorophos</name>
    <name type="common">Agaric fungus</name>
    <name type="synonym">Agaricus chlorophos</name>
    <dbReference type="NCBI Taxonomy" id="658473"/>
    <lineage>
        <taxon>Eukaryota</taxon>
        <taxon>Fungi</taxon>
        <taxon>Dikarya</taxon>
        <taxon>Basidiomycota</taxon>
        <taxon>Agaricomycotina</taxon>
        <taxon>Agaricomycetes</taxon>
        <taxon>Agaricomycetidae</taxon>
        <taxon>Agaricales</taxon>
        <taxon>Marasmiineae</taxon>
        <taxon>Mycenaceae</taxon>
        <taxon>Mycena</taxon>
    </lineage>
</organism>
<accession>A0A8H6T069</accession>
<evidence type="ECO:0000313" key="3">
    <source>
        <dbReference type="Proteomes" id="UP000613580"/>
    </source>
</evidence>
<evidence type="ECO:0000256" key="1">
    <source>
        <dbReference type="SAM" id="MobiDB-lite"/>
    </source>
</evidence>
<evidence type="ECO:0000313" key="2">
    <source>
        <dbReference type="EMBL" id="KAF7308528.1"/>
    </source>
</evidence>
<keyword evidence="3" id="KW-1185">Reference proteome</keyword>
<gene>
    <name evidence="2" type="ORF">HMN09_00701900</name>
</gene>
<feature type="compositionally biased region" description="Pro residues" evidence="1">
    <location>
        <begin position="71"/>
        <end position="81"/>
    </location>
</feature>
<feature type="region of interest" description="Disordered" evidence="1">
    <location>
        <begin position="63"/>
        <end position="87"/>
    </location>
</feature>
<comment type="caution">
    <text evidence="2">The sequence shown here is derived from an EMBL/GenBank/DDBJ whole genome shotgun (WGS) entry which is preliminary data.</text>
</comment>
<dbReference type="OrthoDB" id="3364808at2759"/>
<reference evidence="2" key="1">
    <citation type="submission" date="2020-05" db="EMBL/GenBank/DDBJ databases">
        <title>Mycena genomes resolve the evolution of fungal bioluminescence.</title>
        <authorList>
            <person name="Tsai I.J."/>
        </authorList>
    </citation>
    <scope>NUCLEOTIDE SEQUENCE</scope>
    <source>
        <strain evidence="2">110903Hualien_Pintung</strain>
    </source>
</reference>
<dbReference type="Proteomes" id="UP000613580">
    <property type="component" value="Unassembled WGS sequence"/>
</dbReference>